<name>A0A3N5BLI7_9THEO</name>
<dbReference type="GO" id="GO:0006817">
    <property type="term" value="P:phosphate ion transport"/>
    <property type="evidence" value="ECO:0007669"/>
    <property type="project" value="UniProtKB-UniRule"/>
</dbReference>
<evidence type="ECO:0000313" key="15">
    <source>
        <dbReference type="Proteomes" id="UP000282654"/>
    </source>
</evidence>
<dbReference type="EMBL" id="RKRE01000002">
    <property type="protein sequence ID" value="RPF46605.1"/>
    <property type="molecule type" value="Genomic_DNA"/>
</dbReference>
<accession>A0A3N5BLI7</accession>
<evidence type="ECO:0000256" key="9">
    <source>
        <dbReference type="ARBA" id="ARBA00023136"/>
    </source>
</evidence>
<evidence type="ECO:0000256" key="4">
    <source>
        <dbReference type="ARBA" id="ARBA00011529"/>
    </source>
</evidence>
<keyword evidence="6 12" id="KW-1003">Cell membrane</keyword>
<evidence type="ECO:0000256" key="5">
    <source>
        <dbReference type="ARBA" id="ARBA00022448"/>
    </source>
</evidence>
<comment type="similarity">
    <text evidence="3 12">Belongs to the PstS family.</text>
</comment>
<keyword evidence="5 12" id="KW-0813">Transport</keyword>
<keyword evidence="7 12" id="KW-0592">Phosphate transport</keyword>
<evidence type="ECO:0000256" key="11">
    <source>
        <dbReference type="ARBA" id="ARBA00023288"/>
    </source>
</evidence>
<comment type="caution">
    <text evidence="14">The sequence shown here is derived from an EMBL/GenBank/DDBJ whole genome shotgun (WGS) entry which is preliminary data.</text>
</comment>
<evidence type="ECO:0000256" key="1">
    <source>
        <dbReference type="ARBA" id="ARBA00002841"/>
    </source>
</evidence>
<evidence type="ECO:0000256" key="7">
    <source>
        <dbReference type="ARBA" id="ARBA00022592"/>
    </source>
</evidence>
<dbReference type="PANTHER" id="PTHR30570:SF4">
    <property type="entry name" value="PHOSPHATE-BINDING PROTEIN PSTS 1"/>
    <property type="match status" value="1"/>
</dbReference>
<evidence type="ECO:0000259" key="13">
    <source>
        <dbReference type="Pfam" id="PF12849"/>
    </source>
</evidence>
<dbReference type="InterPro" id="IPR011862">
    <property type="entry name" value="Phos-bd"/>
</dbReference>
<dbReference type="SUPFAM" id="SSF53850">
    <property type="entry name" value="Periplasmic binding protein-like II"/>
    <property type="match status" value="1"/>
</dbReference>
<evidence type="ECO:0000256" key="8">
    <source>
        <dbReference type="ARBA" id="ARBA00022729"/>
    </source>
</evidence>
<dbReference type="InterPro" id="IPR024370">
    <property type="entry name" value="PBP_domain"/>
</dbReference>
<dbReference type="GO" id="GO:0042301">
    <property type="term" value="F:phosphate ion binding"/>
    <property type="evidence" value="ECO:0007669"/>
    <property type="project" value="UniProtKB-UniRule"/>
</dbReference>
<dbReference type="GO" id="GO:0005886">
    <property type="term" value="C:plasma membrane"/>
    <property type="evidence" value="ECO:0007669"/>
    <property type="project" value="UniProtKB-SubCell"/>
</dbReference>
<dbReference type="PROSITE" id="PS51257">
    <property type="entry name" value="PROKAR_LIPOPROTEIN"/>
    <property type="match status" value="1"/>
</dbReference>
<gene>
    <name evidence="14" type="ORF">EDD75_0853</name>
</gene>
<evidence type="ECO:0000256" key="3">
    <source>
        <dbReference type="ARBA" id="ARBA00008725"/>
    </source>
</evidence>
<protein>
    <recommendedName>
        <fullName evidence="12">Phosphate-binding protein</fullName>
    </recommendedName>
</protein>
<evidence type="ECO:0000256" key="6">
    <source>
        <dbReference type="ARBA" id="ARBA00022475"/>
    </source>
</evidence>
<keyword evidence="10 12" id="KW-0564">Palmitate</keyword>
<comment type="subunit">
    <text evidence="4 12">The complex is composed of two ATP-binding proteins (PstB), two transmembrane proteins (PstC and PstA) and a solute-binding protein (PstS).</text>
</comment>
<evidence type="ECO:0000256" key="10">
    <source>
        <dbReference type="ARBA" id="ARBA00023139"/>
    </source>
</evidence>
<evidence type="ECO:0000256" key="2">
    <source>
        <dbReference type="ARBA" id="ARBA00004193"/>
    </source>
</evidence>
<comment type="function">
    <text evidence="12">Involved in the system for phosphate transport across the cytoplasmic membrane.</text>
</comment>
<proteinExistence type="inferred from homology"/>
<keyword evidence="9" id="KW-0472">Membrane</keyword>
<keyword evidence="8" id="KW-0732">Signal</keyword>
<dbReference type="PANTHER" id="PTHR30570">
    <property type="entry name" value="PERIPLASMIC PHOSPHATE BINDING COMPONENT OF PHOSPHATE ABC TRANSPORTER"/>
    <property type="match status" value="1"/>
</dbReference>
<dbReference type="CDD" id="cd13653">
    <property type="entry name" value="PBP2_phosphate_like_1"/>
    <property type="match status" value="1"/>
</dbReference>
<keyword evidence="11 12" id="KW-0449">Lipoprotein</keyword>
<reference evidence="14 15" key="1">
    <citation type="submission" date="2018-11" db="EMBL/GenBank/DDBJ databases">
        <title>Genomic Encyclopedia of Type Strains, Phase IV (KMG-IV): sequencing the most valuable type-strain genomes for metagenomic binning, comparative biology and taxonomic classification.</title>
        <authorList>
            <person name="Goeker M."/>
        </authorList>
    </citation>
    <scope>NUCLEOTIDE SEQUENCE [LARGE SCALE GENOMIC DNA]</scope>
    <source>
        <strain evidence="14 15">DSM 102936</strain>
    </source>
</reference>
<dbReference type="RefSeq" id="WP_170157705.1">
    <property type="nucleotide sequence ID" value="NZ_RKRE01000002.1"/>
</dbReference>
<sequence length="294" mass="31359">MLPKKGWFGVIFLILAVSLALTAGCGQKSGTGGGPQGEGKLTGTIVVAGSTAMQPVIEEAAKRFMESNPGVQITVQGGGSGTGLSQVSQGACDIGMSDIFAEEKAGIDAGQLKDHKVLVQAFALVTHPEVGVDNLTKQQIQDIFTGKITNWKEVGGRNQKIFLVNRAKGSGTRATFHQYVMDGKEEAKGDVEQESSGTVYQIVSQTPGAVSYLAIAYLNGKVKPVKINGAAPTEEDISTGKYPFWAFGHLYTKGEPSKVVKAFIDFVLSDEVQNGLIREMKYFPVKGMKVERKP</sequence>
<comment type="function">
    <text evidence="1">Part of the ABC transporter complex PstSACB involved in phosphate import.</text>
</comment>
<dbReference type="AlphaFoldDB" id="A0A3N5BLI7"/>
<dbReference type="NCBIfam" id="TIGR02136">
    <property type="entry name" value="ptsS_2"/>
    <property type="match status" value="1"/>
</dbReference>
<evidence type="ECO:0000256" key="12">
    <source>
        <dbReference type="RuleBase" id="RU367119"/>
    </source>
</evidence>
<evidence type="ECO:0000313" key="14">
    <source>
        <dbReference type="EMBL" id="RPF46605.1"/>
    </source>
</evidence>
<keyword evidence="15" id="KW-1185">Reference proteome</keyword>
<dbReference type="Pfam" id="PF12849">
    <property type="entry name" value="PBP_like_2"/>
    <property type="match status" value="1"/>
</dbReference>
<comment type="subcellular location">
    <subcellularLocation>
        <location evidence="2 12">Cell membrane</location>
        <topology evidence="2 12">Lipid-anchor</topology>
    </subcellularLocation>
</comment>
<feature type="domain" description="PBP" evidence="13">
    <location>
        <begin position="35"/>
        <end position="271"/>
    </location>
</feature>
<dbReference type="Proteomes" id="UP000282654">
    <property type="component" value="Unassembled WGS sequence"/>
</dbReference>
<dbReference type="Gene3D" id="3.40.190.10">
    <property type="entry name" value="Periplasmic binding protein-like II"/>
    <property type="match status" value="2"/>
</dbReference>
<organism evidence="14 15">
    <name type="scientific">Thermodesulfitimonas autotrophica</name>
    <dbReference type="NCBI Taxonomy" id="1894989"/>
    <lineage>
        <taxon>Bacteria</taxon>
        <taxon>Bacillati</taxon>
        <taxon>Bacillota</taxon>
        <taxon>Clostridia</taxon>
        <taxon>Thermoanaerobacterales</taxon>
        <taxon>Thermoanaerobacteraceae</taxon>
        <taxon>Thermodesulfitimonas</taxon>
    </lineage>
</organism>
<dbReference type="InterPro" id="IPR050811">
    <property type="entry name" value="Phosphate_ABC_transporter"/>
</dbReference>